<keyword evidence="1" id="KW-0472">Membrane</keyword>
<feature type="domain" description="SHOCT" evidence="2">
    <location>
        <begin position="80"/>
        <end position="105"/>
    </location>
</feature>
<protein>
    <submittedName>
        <fullName evidence="3">SHOCT domain-containing protein</fullName>
    </submittedName>
</protein>
<feature type="transmembrane region" description="Helical" evidence="1">
    <location>
        <begin position="12"/>
        <end position="35"/>
    </location>
</feature>
<accession>A0ABD5NPS7</accession>
<evidence type="ECO:0000313" key="3">
    <source>
        <dbReference type="EMBL" id="MFC3958827.1"/>
    </source>
</evidence>
<evidence type="ECO:0000313" key="4">
    <source>
        <dbReference type="Proteomes" id="UP001595846"/>
    </source>
</evidence>
<dbReference type="Pfam" id="PF09851">
    <property type="entry name" value="SHOCT"/>
    <property type="match status" value="1"/>
</dbReference>
<keyword evidence="1" id="KW-0812">Transmembrane</keyword>
<evidence type="ECO:0000256" key="1">
    <source>
        <dbReference type="SAM" id="Phobius"/>
    </source>
</evidence>
<dbReference type="AlphaFoldDB" id="A0ABD5NPS7"/>
<reference evidence="3 4" key="1">
    <citation type="journal article" date="2019" name="Int. J. Syst. Evol. Microbiol.">
        <title>The Global Catalogue of Microorganisms (GCM) 10K type strain sequencing project: providing services to taxonomists for standard genome sequencing and annotation.</title>
        <authorList>
            <consortium name="The Broad Institute Genomics Platform"/>
            <consortium name="The Broad Institute Genome Sequencing Center for Infectious Disease"/>
            <person name="Wu L."/>
            <person name="Ma J."/>
        </authorList>
    </citation>
    <scope>NUCLEOTIDE SEQUENCE [LARGE SCALE GENOMIC DNA]</scope>
    <source>
        <strain evidence="3 4">IBRC-M 10256</strain>
    </source>
</reference>
<name>A0ABD5NPS7_9EURY</name>
<dbReference type="InterPro" id="IPR018649">
    <property type="entry name" value="SHOCT"/>
</dbReference>
<evidence type="ECO:0000259" key="2">
    <source>
        <dbReference type="Pfam" id="PF09851"/>
    </source>
</evidence>
<gene>
    <name evidence="3" type="ORF">ACFOUR_10675</name>
</gene>
<sequence>MDSDDVLKAGLVLVAAFVLLPLLLGVMALPMLLGFGHTGMGIGGVGVLLWLVAGLVPLVVLVGIGYLLFTALSGDGEDRAIEELRAAYARGELTDEEFENRYERLRRDAEPSDER</sequence>
<keyword evidence="1" id="KW-1133">Transmembrane helix</keyword>
<dbReference type="EMBL" id="JBHSAQ010000007">
    <property type="protein sequence ID" value="MFC3958827.1"/>
    <property type="molecule type" value="Genomic_DNA"/>
</dbReference>
<dbReference type="RefSeq" id="WP_256532663.1">
    <property type="nucleotide sequence ID" value="NZ_CP101824.1"/>
</dbReference>
<comment type="caution">
    <text evidence="3">The sequence shown here is derived from an EMBL/GenBank/DDBJ whole genome shotgun (WGS) entry which is preliminary data.</text>
</comment>
<dbReference type="Proteomes" id="UP001595846">
    <property type="component" value="Unassembled WGS sequence"/>
</dbReference>
<feature type="transmembrane region" description="Helical" evidence="1">
    <location>
        <begin position="47"/>
        <end position="69"/>
    </location>
</feature>
<proteinExistence type="predicted"/>
<keyword evidence="4" id="KW-1185">Reference proteome</keyword>
<organism evidence="3 4">
    <name type="scientific">Halovivax cerinus</name>
    <dbReference type="NCBI Taxonomy" id="1487865"/>
    <lineage>
        <taxon>Archaea</taxon>
        <taxon>Methanobacteriati</taxon>
        <taxon>Methanobacteriota</taxon>
        <taxon>Stenosarchaea group</taxon>
        <taxon>Halobacteria</taxon>
        <taxon>Halobacteriales</taxon>
        <taxon>Natrialbaceae</taxon>
        <taxon>Halovivax</taxon>
    </lineage>
</organism>
<dbReference type="GeneID" id="73901764"/>